<dbReference type="CDD" id="cd00093">
    <property type="entry name" value="HTH_XRE"/>
    <property type="match status" value="1"/>
</dbReference>
<dbReference type="InterPro" id="IPR001387">
    <property type="entry name" value="Cro/C1-type_HTH"/>
</dbReference>
<evidence type="ECO:0000313" key="3">
    <source>
        <dbReference type="EMBL" id="CDG17520.1"/>
    </source>
</evidence>
<dbReference type="KEGG" id="xdo:XDD1_1821"/>
<dbReference type="SMART" id="SM00530">
    <property type="entry name" value="HTH_XRE"/>
    <property type="match status" value="1"/>
</dbReference>
<dbReference type="PROSITE" id="PS50943">
    <property type="entry name" value="HTH_CROC1"/>
    <property type="match status" value="1"/>
</dbReference>
<dbReference type="AlphaFoldDB" id="A0A068QUI1"/>
<dbReference type="PANTHER" id="PTHR46558">
    <property type="entry name" value="TRACRIPTIONAL REGULATORY PROTEIN-RELATED-RELATED"/>
    <property type="match status" value="1"/>
</dbReference>
<dbReference type="OrthoDB" id="6424053at2"/>
<dbReference type="Pfam" id="PF01381">
    <property type="entry name" value="HTH_3"/>
    <property type="match status" value="1"/>
</dbReference>
<reference evidence="4 6" key="2">
    <citation type="submission" date="2019-07" db="EMBL/GenBank/DDBJ databases">
        <title>Genomic Encyclopedia of Type Strains, Phase I: the one thousand microbial genomes (KMG-I) project.</title>
        <authorList>
            <person name="Kyrpides N."/>
        </authorList>
    </citation>
    <scope>NUCLEOTIDE SEQUENCE [LARGE SCALE GENOMIC DNA]</scope>
    <source>
        <strain evidence="4 6">DSM 17909</strain>
    </source>
</reference>
<proteinExistence type="predicted"/>
<dbReference type="STRING" id="351671.XDD1_1821"/>
<dbReference type="Gene3D" id="1.10.260.40">
    <property type="entry name" value="lambda repressor-like DNA-binding domains"/>
    <property type="match status" value="1"/>
</dbReference>
<dbReference type="RefSeq" id="WP_045970315.1">
    <property type="nucleotide sequence ID" value="NZ_CAWMED010000001.1"/>
</dbReference>
<evidence type="ECO:0000313" key="5">
    <source>
        <dbReference type="Proteomes" id="UP000032721"/>
    </source>
</evidence>
<gene>
    <name evidence="3" type="primary">gene</name>
    <name evidence="4" type="ORF">LY16_03671</name>
    <name evidence="3" type="ORF">XDD1_1821</name>
</gene>
<dbReference type="GO" id="GO:0003677">
    <property type="term" value="F:DNA binding"/>
    <property type="evidence" value="ECO:0007669"/>
    <property type="project" value="UniProtKB-KW"/>
</dbReference>
<accession>A0A068QUI1</accession>
<dbReference type="Proteomes" id="UP000324170">
    <property type="component" value="Unassembled WGS sequence"/>
</dbReference>
<dbReference type="EMBL" id="FO704550">
    <property type="protein sequence ID" value="CDG17520.1"/>
    <property type="molecule type" value="Genomic_DNA"/>
</dbReference>
<evidence type="ECO:0000313" key="6">
    <source>
        <dbReference type="Proteomes" id="UP000324170"/>
    </source>
</evidence>
<feature type="domain" description="HTH cro/C1-type" evidence="2">
    <location>
        <begin position="20"/>
        <end position="74"/>
    </location>
</feature>
<dbReference type="Proteomes" id="UP000032721">
    <property type="component" value="Chromosome"/>
</dbReference>
<reference evidence="3 5" key="1">
    <citation type="submission" date="2013-07" db="EMBL/GenBank/DDBJ databases">
        <authorList>
            <person name="Genoscope - CEA"/>
        </authorList>
    </citation>
    <scope>NUCLEOTIDE SEQUENCE [LARGE SCALE GENOMIC DNA]</scope>
    <source>
        <strain evidence="3">FRM16</strain>
        <strain evidence="5">FRM16 / DSM 17909</strain>
    </source>
</reference>
<evidence type="ECO:0000313" key="4">
    <source>
        <dbReference type="EMBL" id="TYO92783.1"/>
    </source>
</evidence>
<dbReference type="SUPFAM" id="SSF47413">
    <property type="entry name" value="lambda repressor-like DNA-binding domains"/>
    <property type="match status" value="1"/>
</dbReference>
<dbReference type="InterPro" id="IPR010982">
    <property type="entry name" value="Lambda_DNA-bd_dom_sf"/>
</dbReference>
<dbReference type="PANTHER" id="PTHR46558:SF11">
    <property type="entry name" value="HTH-TYPE TRANSCRIPTIONAL REGULATOR XRE"/>
    <property type="match status" value="1"/>
</dbReference>
<dbReference type="HOGENOM" id="CLU_066192_4_5_6"/>
<keyword evidence="1 4" id="KW-0238">DNA-binding</keyword>
<evidence type="ECO:0000256" key="1">
    <source>
        <dbReference type="ARBA" id="ARBA00023125"/>
    </source>
</evidence>
<dbReference type="EMBL" id="VNHN01000133">
    <property type="protein sequence ID" value="TYO92783.1"/>
    <property type="molecule type" value="Genomic_DNA"/>
</dbReference>
<evidence type="ECO:0000259" key="2">
    <source>
        <dbReference type="PROSITE" id="PS50943"/>
    </source>
</evidence>
<name>A0A068QUI1_9GAMM</name>
<keyword evidence="6" id="KW-1185">Reference proteome</keyword>
<protein>
    <submittedName>
        <fullName evidence="4">DNA-binding XRE family transcriptional regulator</fullName>
    </submittedName>
    <submittedName>
        <fullName evidence="3">Putative phage regulator</fullName>
    </submittedName>
</protein>
<organism evidence="3 5">
    <name type="scientific">Xenorhabdus doucetiae</name>
    <dbReference type="NCBI Taxonomy" id="351671"/>
    <lineage>
        <taxon>Bacteria</taxon>
        <taxon>Pseudomonadati</taxon>
        <taxon>Pseudomonadota</taxon>
        <taxon>Gammaproteobacteria</taxon>
        <taxon>Enterobacterales</taxon>
        <taxon>Morganellaceae</taxon>
        <taxon>Xenorhabdus</taxon>
    </lineage>
</organism>
<sequence>MSAIDSLCAGLDMTAFAERLRLLREARNLNQVRLAELLGVDPRAYNRWEKGASAPHLETVIKIADVLQVTIDELVGRKAVSDEVKIRNHTLHSLWQKADSLPDTDQQALIVILDSFVKKAMVEQVMGLNNIKR</sequence>